<dbReference type="STRING" id="980251.GCA_001642875_00404"/>
<sequence length="117" mass="12986">MNITFNNKQGKLGKTAVANVADKIGAVFSKFEADIVSVEVCVKDVNGPRGGVDKRCRLLIRLRRMKDVVASVQEDSVSRAISRAVRRAERAIKRKVQRRGMRNLGRKPALGFAVYSD</sequence>
<proteinExistence type="predicted"/>
<accession>A0A5B9PF94</accession>
<dbReference type="KEGG" id="mff:MFFC18_14310"/>
<dbReference type="OrthoDB" id="121633at2"/>
<name>A0A5B9PF94_9BACT</name>
<evidence type="ECO:0000313" key="1">
    <source>
        <dbReference type="EMBL" id="QEG21573.1"/>
    </source>
</evidence>
<organism evidence="1 2">
    <name type="scientific">Mariniblastus fucicola</name>
    <dbReference type="NCBI Taxonomy" id="980251"/>
    <lineage>
        <taxon>Bacteria</taxon>
        <taxon>Pseudomonadati</taxon>
        <taxon>Planctomycetota</taxon>
        <taxon>Planctomycetia</taxon>
        <taxon>Pirellulales</taxon>
        <taxon>Pirellulaceae</taxon>
        <taxon>Mariniblastus</taxon>
    </lineage>
</organism>
<gene>
    <name evidence="1" type="ORF">MFFC18_14310</name>
</gene>
<dbReference type="InterPro" id="IPR003489">
    <property type="entry name" value="RHF/RaiA"/>
</dbReference>
<dbReference type="InterPro" id="IPR036567">
    <property type="entry name" value="RHF-like"/>
</dbReference>
<dbReference type="EMBL" id="CP042912">
    <property type="protein sequence ID" value="QEG21573.1"/>
    <property type="molecule type" value="Genomic_DNA"/>
</dbReference>
<evidence type="ECO:0008006" key="3">
    <source>
        <dbReference type="Google" id="ProtNLM"/>
    </source>
</evidence>
<dbReference type="Pfam" id="PF02482">
    <property type="entry name" value="Ribosomal_S30AE"/>
    <property type="match status" value="1"/>
</dbReference>
<dbReference type="SUPFAM" id="SSF69754">
    <property type="entry name" value="Ribosome binding protein Y (YfiA homologue)"/>
    <property type="match status" value="1"/>
</dbReference>
<dbReference type="Proteomes" id="UP000322214">
    <property type="component" value="Chromosome"/>
</dbReference>
<reference evidence="1 2" key="1">
    <citation type="submission" date="2019-08" db="EMBL/GenBank/DDBJ databases">
        <title>Deep-cultivation of Planctomycetes and their phenomic and genomic characterization uncovers novel biology.</title>
        <authorList>
            <person name="Wiegand S."/>
            <person name="Jogler M."/>
            <person name="Boedeker C."/>
            <person name="Pinto D."/>
            <person name="Vollmers J."/>
            <person name="Rivas-Marin E."/>
            <person name="Kohn T."/>
            <person name="Peeters S.H."/>
            <person name="Heuer A."/>
            <person name="Rast P."/>
            <person name="Oberbeckmann S."/>
            <person name="Bunk B."/>
            <person name="Jeske O."/>
            <person name="Meyerdierks A."/>
            <person name="Storesund J.E."/>
            <person name="Kallscheuer N."/>
            <person name="Luecker S."/>
            <person name="Lage O.M."/>
            <person name="Pohl T."/>
            <person name="Merkel B.J."/>
            <person name="Hornburger P."/>
            <person name="Mueller R.-W."/>
            <person name="Bruemmer F."/>
            <person name="Labrenz M."/>
            <person name="Spormann A.M."/>
            <person name="Op den Camp H."/>
            <person name="Overmann J."/>
            <person name="Amann R."/>
            <person name="Jetten M.S.M."/>
            <person name="Mascher T."/>
            <person name="Medema M.H."/>
            <person name="Devos D.P."/>
            <person name="Kaster A.-K."/>
            <person name="Ovreas L."/>
            <person name="Rohde M."/>
            <person name="Galperin M.Y."/>
            <person name="Jogler C."/>
        </authorList>
    </citation>
    <scope>NUCLEOTIDE SEQUENCE [LARGE SCALE GENOMIC DNA]</scope>
    <source>
        <strain evidence="1 2">FC18</strain>
    </source>
</reference>
<dbReference type="RefSeq" id="WP_084416925.1">
    <property type="nucleotide sequence ID" value="NZ_CP042912.1"/>
</dbReference>
<keyword evidence="2" id="KW-1185">Reference proteome</keyword>
<evidence type="ECO:0000313" key="2">
    <source>
        <dbReference type="Proteomes" id="UP000322214"/>
    </source>
</evidence>
<dbReference type="AlphaFoldDB" id="A0A5B9PF94"/>
<dbReference type="Gene3D" id="3.30.160.100">
    <property type="entry name" value="Ribosome hibernation promotion factor-like"/>
    <property type="match status" value="1"/>
</dbReference>
<protein>
    <recommendedName>
        <fullName evidence="3">Sigma 54 modulation protein / S30EA ribosomal protein</fullName>
    </recommendedName>
</protein>